<gene>
    <name evidence="2" type="ORF">CCDG5_0016</name>
</gene>
<feature type="signal peptide" evidence="1">
    <location>
        <begin position="1"/>
        <end position="24"/>
    </location>
</feature>
<dbReference type="KEGG" id="ccel:CCDG5_0016"/>
<sequence>MKKVTAIFLLPLVCLMLTSCNSPADRTVNKKYKNISVYINKFANNQDLILYEFTDKYSLDDTLINLIISEKKDDKNLNEYLKTVHDNMIHNLAQLDSGSDLESATTIANLIYMYMKLAETYKLSDSDLNEQIYKSIINCLDNMEKIDANSSNWINILDNTSKVGLVINKLKIIDKNSLYSKIKYILSKNYGIDKLSDDEEYMDTFLTYQINNILGIRQDTGAINNKFNDYLNNNSKKPIDYSTLILLNAGCKATGTNNSKVKTIVKRIAENVSKQIDLPVVIKLNLYELLENDPEYKTYLSRWVEELPHNNKFEFSTAAALMPTFRTFYGYLKINEYINNYYDQDMANTYLKKIFKREPDISTNYLELYYCYLLKPYFKGNKDFTEYLRNNMDKFSARNLNISSKNFVNSYYALKLLQCENIDSTRYKDSLNDAYNSIRSEYAYTKDILYIDLIYIDIMSNMDKEKAIELFKNKINEINNYNGDFTLDIAQLAEQLSSKLRVKIDHDMILNKIKAFKISNGYCADRNFKSMNIMATEKGLYVESIANK</sequence>
<organism evidence="2 3">
    <name type="scientific">[Clostridium] cellulosi</name>
    <dbReference type="NCBI Taxonomy" id="29343"/>
    <lineage>
        <taxon>Bacteria</taxon>
        <taxon>Bacillati</taxon>
        <taxon>Bacillota</taxon>
        <taxon>Clostridia</taxon>
        <taxon>Eubacteriales</taxon>
        <taxon>Oscillospiraceae</taxon>
        <taxon>Oscillospiraceae incertae sedis</taxon>
    </lineage>
</organism>
<evidence type="ECO:0000313" key="2">
    <source>
        <dbReference type="EMBL" id="CDZ23167.1"/>
    </source>
</evidence>
<dbReference type="PROSITE" id="PS51257">
    <property type="entry name" value="PROKAR_LIPOPROTEIN"/>
    <property type="match status" value="1"/>
</dbReference>
<feature type="chain" id="PRO_5001740305" evidence="1">
    <location>
        <begin position="25"/>
        <end position="548"/>
    </location>
</feature>
<dbReference type="Proteomes" id="UP000032431">
    <property type="component" value="Chromosome I"/>
</dbReference>
<protein>
    <submittedName>
        <fullName evidence="2">Putative secreted protein</fullName>
    </submittedName>
</protein>
<keyword evidence="1" id="KW-0732">Signal</keyword>
<dbReference type="PATRIC" id="fig|29343.3.peg.17"/>
<accession>A0A078KKW6</accession>
<proteinExistence type="predicted"/>
<keyword evidence="3" id="KW-1185">Reference proteome</keyword>
<dbReference type="AlphaFoldDB" id="A0A078KKW6"/>
<dbReference type="HOGENOM" id="CLU_496694_0_0_9"/>
<dbReference type="EMBL" id="LM995447">
    <property type="protein sequence ID" value="CDZ23167.1"/>
    <property type="molecule type" value="Genomic_DNA"/>
</dbReference>
<name>A0A078KKW6_9FIRM</name>
<dbReference type="STRING" id="29343.CCDG5_0016"/>
<evidence type="ECO:0000256" key="1">
    <source>
        <dbReference type="SAM" id="SignalP"/>
    </source>
</evidence>
<reference evidence="3" key="1">
    <citation type="submission" date="2014-07" db="EMBL/GenBank/DDBJ databases">
        <authorList>
            <person name="Wibberg D."/>
        </authorList>
    </citation>
    <scope>NUCLEOTIDE SEQUENCE [LARGE SCALE GENOMIC DNA]</scope>
    <source>
        <strain evidence="3">DG5</strain>
    </source>
</reference>
<evidence type="ECO:0000313" key="3">
    <source>
        <dbReference type="Proteomes" id="UP000032431"/>
    </source>
</evidence>